<keyword evidence="1" id="KW-0812">Transmembrane</keyword>
<keyword evidence="1" id="KW-0472">Membrane</keyword>
<proteinExistence type="predicted"/>
<evidence type="ECO:0000256" key="1">
    <source>
        <dbReference type="SAM" id="Phobius"/>
    </source>
</evidence>
<reference evidence="2" key="1">
    <citation type="submission" date="2018-10" db="EMBL/GenBank/DDBJ databases">
        <title>Hidden diversity of soil giant viruses.</title>
        <authorList>
            <person name="Schulz F."/>
            <person name="Alteio L."/>
            <person name="Goudeau D."/>
            <person name="Ryan E.M."/>
            <person name="Malmstrom R.R."/>
            <person name="Blanchard J."/>
            <person name="Woyke T."/>
        </authorList>
    </citation>
    <scope>NUCLEOTIDE SEQUENCE</scope>
    <source>
        <strain evidence="2">HYV1</strain>
    </source>
</reference>
<organism evidence="2">
    <name type="scientific">Hyperionvirus sp</name>
    <dbReference type="NCBI Taxonomy" id="2487770"/>
    <lineage>
        <taxon>Viruses</taxon>
        <taxon>Varidnaviria</taxon>
        <taxon>Bamfordvirae</taxon>
        <taxon>Nucleocytoviricota</taxon>
        <taxon>Megaviricetes</taxon>
        <taxon>Imitervirales</taxon>
        <taxon>Mimiviridae</taxon>
        <taxon>Klosneuvirinae</taxon>
    </lineage>
</organism>
<feature type="transmembrane region" description="Helical" evidence="1">
    <location>
        <begin position="6"/>
        <end position="23"/>
    </location>
</feature>
<name>A0A3G5ABR7_9VIRU</name>
<sequence>MKKAANQIPMMMIKIVLMMIINLPKTEMKKKKALTMAKRMRPL</sequence>
<gene>
    <name evidence="2" type="ORF">Hyperionvirus6_4</name>
</gene>
<protein>
    <submittedName>
        <fullName evidence="2">Uncharacterized protein</fullName>
    </submittedName>
</protein>
<dbReference type="EMBL" id="MK072388">
    <property type="protein sequence ID" value="AYV83323.1"/>
    <property type="molecule type" value="Genomic_DNA"/>
</dbReference>
<evidence type="ECO:0000313" key="2">
    <source>
        <dbReference type="EMBL" id="AYV83323.1"/>
    </source>
</evidence>
<keyword evidence="1" id="KW-1133">Transmembrane helix</keyword>
<accession>A0A3G5ABR7</accession>